<name>A0A2I0K313_PUNGR</name>
<evidence type="ECO:0000313" key="1">
    <source>
        <dbReference type="EMBL" id="PKI62520.1"/>
    </source>
</evidence>
<reference evidence="1 2" key="1">
    <citation type="submission" date="2017-11" db="EMBL/GenBank/DDBJ databases">
        <title>De-novo sequencing of pomegranate (Punica granatum L.) genome.</title>
        <authorList>
            <person name="Akparov Z."/>
            <person name="Amiraslanov A."/>
            <person name="Hajiyeva S."/>
            <person name="Abbasov M."/>
            <person name="Kaur K."/>
            <person name="Hamwieh A."/>
            <person name="Solovyev V."/>
            <person name="Salamov A."/>
            <person name="Braich B."/>
            <person name="Kosarev P."/>
            <person name="Mahmoud A."/>
            <person name="Hajiyev E."/>
            <person name="Babayeva S."/>
            <person name="Izzatullayeva V."/>
            <person name="Mammadov A."/>
            <person name="Mammadov A."/>
            <person name="Sharifova S."/>
            <person name="Ojaghi J."/>
            <person name="Eynullazada K."/>
            <person name="Bayramov B."/>
            <person name="Abdulazimova A."/>
            <person name="Shahmuradov I."/>
        </authorList>
    </citation>
    <scope>NUCLEOTIDE SEQUENCE [LARGE SCALE GENOMIC DNA]</scope>
    <source>
        <strain evidence="2">cv. AG2017</strain>
        <tissue evidence="1">Leaf</tissue>
    </source>
</reference>
<gene>
    <name evidence="1" type="ORF">CRG98_017144</name>
</gene>
<organism evidence="1 2">
    <name type="scientific">Punica granatum</name>
    <name type="common">Pomegranate</name>
    <dbReference type="NCBI Taxonomy" id="22663"/>
    <lineage>
        <taxon>Eukaryota</taxon>
        <taxon>Viridiplantae</taxon>
        <taxon>Streptophyta</taxon>
        <taxon>Embryophyta</taxon>
        <taxon>Tracheophyta</taxon>
        <taxon>Spermatophyta</taxon>
        <taxon>Magnoliopsida</taxon>
        <taxon>eudicotyledons</taxon>
        <taxon>Gunneridae</taxon>
        <taxon>Pentapetalae</taxon>
        <taxon>rosids</taxon>
        <taxon>malvids</taxon>
        <taxon>Myrtales</taxon>
        <taxon>Lythraceae</taxon>
        <taxon>Punica</taxon>
    </lineage>
</organism>
<accession>A0A2I0K313</accession>
<evidence type="ECO:0008006" key="3">
    <source>
        <dbReference type="Google" id="ProtNLM"/>
    </source>
</evidence>
<dbReference type="Pfam" id="PF07173">
    <property type="entry name" value="GRDP-like"/>
    <property type="match status" value="1"/>
</dbReference>
<dbReference type="Proteomes" id="UP000233551">
    <property type="component" value="Unassembled WGS sequence"/>
</dbReference>
<proteinExistence type="predicted"/>
<evidence type="ECO:0000313" key="2">
    <source>
        <dbReference type="Proteomes" id="UP000233551"/>
    </source>
</evidence>
<keyword evidence="2" id="KW-1185">Reference proteome</keyword>
<dbReference type="AlphaFoldDB" id="A0A2I0K313"/>
<sequence length="335" mass="37959">MEDNTQELDWSKAQGVVITVDLVKAAKRQLQFLAAVDSAHCLYDGPALDHAIDRYKYCWLPLLAKHALSPITTEPLVVPLDCEWIWHCHRLNPVQYKNDCEEIYGRILDNIYVLSTTEGTCTRKTEWIWSKMYPSEPYHLERCCHSMLGAIDTDIGQEKSTKYDLVAAVKKQSSFFHKVSKSIVQDDCFLREAVTRYKAFLHLIKIKNERSIKSFVVPTYDIDLMWHSHQLNPVSYCWILDHDDRSSDSSKLKTGFTETSKLWEDTFGRRCFMAKSTFEGDGRSTKCFDNKVEITGCGTTCIEGAPHPPPCGTTCLAGDPQPPPCGTTCLAGDSI</sequence>
<dbReference type="EMBL" id="PGOL01000968">
    <property type="protein sequence ID" value="PKI62520.1"/>
    <property type="molecule type" value="Genomic_DNA"/>
</dbReference>
<dbReference type="PANTHER" id="PTHR34365:SF15">
    <property type="entry name" value="GLYCINE-RICH DOMAIN-CONTAINING PROTEIN 1"/>
    <property type="match status" value="1"/>
</dbReference>
<comment type="caution">
    <text evidence="1">The sequence shown here is derived from an EMBL/GenBank/DDBJ whole genome shotgun (WGS) entry which is preliminary data.</text>
</comment>
<protein>
    <recommendedName>
        <fullName evidence="3">Glycine-rich domain-containing protein 1-like</fullName>
    </recommendedName>
</protein>
<dbReference type="PANTHER" id="PTHR34365">
    <property type="entry name" value="ENOLASE (DUF1399)"/>
    <property type="match status" value="1"/>
</dbReference>
<dbReference type="STRING" id="22663.A0A2I0K313"/>
<dbReference type="InterPro" id="IPR009836">
    <property type="entry name" value="GRDP-like"/>
</dbReference>